<dbReference type="Gene3D" id="1.10.540.10">
    <property type="entry name" value="Acyl-CoA dehydrogenase/oxidase, N-terminal domain"/>
    <property type="match status" value="1"/>
</dbReference>
<dbReference type="InterPro" id="IPR011009">
    <property type="entry name" value="Kinase-like_dom_sf"/>
</dbReference>
<dbReference type="PRINTS" id="PR00413">
    <property type="entry name" value="HADHALOGNASE"/>
</dbReference>
<dbReference type="FunFam" id="2.40.110.10:FF:000002">
    <property type="entry name" value="Acyl-CoA dehydrogenase fadE12"/>
    <property type="match status" value="1"/>
</dbReference>
<dbReference type="InterPro" id="IPR009100">
    <property type="entry name" value="AcylCoA_DH/oxidase_NM_dom_sf"/>
</dbReference>
<dbReference type="SFLD" id="SFLDG01129">
    <property type="entry name" value="C1.5:_HAD__Beta-PGM__Phosphata"/>
    <property type="match status" value="1"/>
</dbReference>
<comment type="caution">
    <text evidence="12">The sequence shown here is derived from an EMBL/GenBank/DDBJ whole genome shotgun (WGS) entry which is preliminary data.</text>
</comment>
<reference evidence="12 13" key="1">
    <citation type="submission" date="2017-06" db="EMBL/GenBank/DDBJ databases">
        <title>A platform for efficient transgenesis in Macrostomum lignano, a flatworm model organism for stem cell research.</title>
        <authorList>
            <person name="Berezikov E."/>
        </authorList>
    </citation>
    <scope>NUCLEOTIDE SEQUENCE [LARGE SCALE GENOMIC DNA]</scope>
    <source>
        <strain evidence="12">DV1</strain>
        <tissue evidence="12">Whole organism</tissue>
    </source>
</reference>
<evidence type="ECO:0000256" key="5">
    <source>
        <dbReference type="ARBA" id="ARBA00022990"/>
    </source>
</evidence>
<dbReference type="GO" id="GO:0050660">
    <property type="term" value="F:flavin adenine dinucleotide binding"/>
    <property type="evidence" value="ECO:0007669"/>
    <property type="project" value="InterPro"/>
</dbReference>
<dbReference type="SUPFAM" id="SSF56784">
    <property type="entry name" value="HAD-like"/>
    <property type="match status" value="1"/>
</dbReference>
<feature type="domain" description="Acyl-CoA dehydrogenase/oxidase N-terminal" evidence="11">
    <location>
        <begin position="650"/>
        <end position="775"/>
    </location>
</feature>
<dbReference type="Gene3D" id="1.20.140.10">
    <property type="entry name" value="Butyryl-CoA Dehydrogenase, subunit A, domain 3"/>
    <property type="match status" value="1"/>
</dbReference>
<dbReference type="Pfam" id="PF00702">
    <property type="entry name" value="Hydrolase"/>
    <property type="match status" value="1"/>
</dbReference>
<dbReference type="STRING" id="282301.A0A267GAQ9"/>
<dbReference type="InterPro" id="IPR023198">
    <property type="entry name" value="PGP-like_dom2"/>
</dbReference>
<protein>
    <recommendedName>
        <fullName evidence="14">Acyl-CoA dehydrogenase family member 10</fullName>
    </recommendedName>
</protein>
<dbReference type="SUPFAM" id="SSF56645">
    <property type="entry name" value="Acyl-CoA dehydrogenase NM domain-like"/>
    <property type="match status" value="1"/>
</dbReference>
<dbReference type="SUPFAM" id="SSF56112">
    <property type="entry name" value="Protein kinase-like (PK-like)"/>
    <property type="match status" value="1"/>
</dbReference>
<name>A0A267GAQ9_9PLAT</name>
<evidence type="ECO:0000313" key="13">
    <source>
        <dbReference type="Proteomes" id="UP000215902"/>
    </source>
</evidence>
<dbReference type="InterPro" id="IPR006439">
    <property type="entry name" value="HAD-SF_hydro_IA"/>
</dbReference>
<dbReference type="InterPro" id="IPR002575">
    <property type="entry name" value="Aminoglycoside_PTrfase"/>
</dbReference>
<dbReference type="EMBL" id="NIVC01000434">
    <property type="protein sequence ID" value="PAA83066.1"/>
    <property type="molecule type" value="Genomic_DNA"/>
</dbReference>
<dbReference type="InterPro" id="IPR013786">
    <property type="entry name" value="AcylCoA_DH/ox_N"/>
</dbReference>
<gene>
    <name evidence="12" type="ORF">BOX15_Mlig034374g3</name>
</gene>
<evidence type="ECO:0008006" key="14">
    <source>
        <dbReference type="Google" id="ProtNLM"/>
    </source>
</evidence>
<evidence type="ECO:0000259" key="8">
    <source>
        <dbReference type="Pfam" id="PF00441"/>
    </source>
</evidence>
<dbReference type="Gene3D" id="3.30.200.20">
    <property type="entry name" value="Phosphorylase Kinase, domain 1"/>
    <property type="match status" value="1"/>
</dbReference>
<feature type="compositionally biased region" description="Low complexity" evidence="7">
    <location>
        <begin position="621"/>
        <end position="642"/>
    </location>
</feature>
<dbReference type="InterPro" id="IPR041726">
    <property type="entry name" value="ACAD10_11_N"/>
</dbReference>
<keyword evidence="3" id="KW-0285">Flavoprotein</keyword>
<feature type="region of interest" description="Disordered" evidence="7">
    <location>
        <begin position="620"/>
        <end position="642"/>
    </location>
</feature>
<keyword evidence="6" id="KW-0560">Oxidoreductase</keyword>
<evidence type="ECO:0000256" key="2">
    <source>
        <dbReference type="ARBA" id="ARBA00009347"/>
    </source>
</evidence>
<dbReference type="Pfam" id="PF02771">
    <property type="entry name" value="Acyl-CoA_dh_N"/>
    <property type="match status" value="1"/>
</dbReference>
<organism evidence="12 13">
    <name type="scientific">Macrostomum lignano</name>
    <dbReference type="NCBI Taxonomy" id="282301"/>
    <lineage>
        <taxon>Eukaryota</taxon>
        <taxon>Metazoa</taxon>
        <taxon>Spiralia</taxon>
        <taxon>Lophotrochozoa</taxon>
        <taxon>Platyhelminthes</taxon>
        <taxon>Rhabditophora</taxon>
        <taxon>Macrostomorpha</taxon>
        <taxon>Macrostomida</taxon>
        <taxon>Macrostomidae</taxon>
        <taxon>Macrostomum</taxon>
    </lineage>
</organism>
<evidence type="ECO:0000259" key="11">
    <source>
        <dbReference type="Pfam" id="PF02771"/>
    </source>
</evidence>
<dbReference type="PANTHER" id="PTHR47829">
    <property type="entry name" value="HYDROLASE, PUTATIVE (AFU_ORTHOLOGUE AFUA_1G12880)-RELATED"/>
    <property type="match status" value="1"/>
</dbReference>
<dbReference type="PANTHER" id="PTHR47829:SF3">
    <property type="entry name" value="AMINOGLYCOSIDE PHOSPHOTRANSFERASE DOMAIN-CONTAINING PROTEIN"/>
    <property type="match status" value="1"/>
</dbReference>
<dbReference type="Gene3D" id="3.90.1200.10">
    <property type="match status" value="1"/>
</dbReference>
<dbReference type="InterPro" id="IPR011945">
    <property type="entry name" value="HAD-SF_ppase_IA/epoxid_hydro_N"/>
</dbReference>
<dbReference type="InterPro" id="IPR036412">
    <property type="entry name" value="HAD-like_sf"/>
</dbReference>
<dbReference type="Gene3D" id="1.10.150.240">
    <property type="entry name" value="Putative phosphatase, domain 2"/>
    <property type="match status" value="1"/>
</dbReference>
<proteinExistence type="inferred from homology"/>
<sequence length="1061" mass="116315">MLRYSSPKSAALLLKRVAAAPLLMHGGVGSGANLARCLASSGGAGAGGNGAYKAVVFDMGGVLIPGPAVVFREFESRNRLAEGELLRTILSGGDSGAWHRLETGQLPLEEFSVAFSREIANRAGRPIDAAGMLEAMDLAEPLPEMLDAVRACRSSGFRTALLTNNWMNREGASLMPLDARLFDVIVESCKVGCRKPDERIYKILLERLGLPASSVVFLDDIGQNLKAAKALGIKTIKVTSSQQAIRDLKSVIGVSLQQTAASSPQDPHPPGTVEVSERLRLDADRLRSYLAKLFPSESTAELTVRGFSHGQSNPTYYIRLGQRELVLRKKPPGKLLPSAHAIEREFRVMSALRQRGVPLPELFDLCEDSSVLGTPFYVMEYLSGQVFTDVRLPDLKPEQRRQVYSEMIRVLALIHSVDPDSANLSDYGKRERYLARNIERWRGQYEASVGGDAQPIPEMTDLHKWLMAHLPEGPEPSGVVHGDFRLDNLVFDRDKLQVIGILDWELSTLGHPRTDLATCLLAHRLDPEWSDKFLVPSLQPLPDGVPTEAELIEDYCKRLGLSGGVPDIDFYHAFVMFRFAAILQGVYKRALDGQSSSAKAKIVGSFARDVARLGWTVAQRSGLPSQPSHSFSSSASATSGMPVSLSDLRPEVRQLHAKIRAFVRDRILPLESELNSHYESQSKWTVHPSIERLKSEAKNQGLWNLFLPVESDPNRLYSPGLTNLEYAFLCEEMGWSVYASEVFNCSAPDTGNMEVLVRYGTEEQKRRWLDPLLAGSIRSCFAMTEPAVASSDATNIEASICRSPDGSHYVVNGHKWWISGALHPNCKVAIFMGKTDTSAAAHKQQTMLLVPMDSPGVTVVRPLHVFGFVDAPAGHAEVRFDNVIVPAENVLLGEGRGFEIAQGRLGPGRVHHCMRLIGHCERAIELACQRAVSRVAFGKPLAAQGSVQQSIAWSRAQLEAARLLVLKTAHLMDTVGNKKAMKEIALIKVMTPRVATEIIDRSIQIHGGAGLSLDLPLSVLYTWSRVLRLADGPDEVHLRSVAKLELAPHVAASSSVRSSKL</sequence>
<dbReference type="OrthoDB" id="434771at2759"/>
<dbReference type="InterPro" id="IPR023214">
    <property type="entry name" value="HAD_sf"/>
</dbReference>
<keyword evidence="4" id="KW-0274">FAD</keyword>
<feature type="domain" description="Acyl-CoA oxidase/dehydrogenase middle" evidence="10">
    <location>
        <begin position="780"/>
        <end position="883"/>
    </location>
</feature>
<dbReference type="NCBIfam" id="TIGR01509">
    <property type="entry name" value="HAD-SF-IA-v3"/>
    <property type="match status" value="1"/>
</dbReference>
<dbReference type="Gene3D" id="2.40.110.10">
    <property type="entry name" value="Butyryl-CoA Dehydrogenase, subunit A, domain 2"/>
    <property type="match status" value="1"/>
</dbReference>
<dbReference type="Proteomes" id="UP000215902">
    <property type="component" value="Unassembled WGS sequence"/>
</dbReference>
<dbReference type="InterPro" id="IPR046373">
    <property type="entry name" value="Acyl-CoA_Oxase/DH_mid-dom_sf"/>
</dbReference>
<keyword evidence="13" id="KW-1185">Reference proteome</keyword>
<dbReference type="SUPFAM" id="SSF47203">
    <property type="entry name" value="Acyl-CoA dehydrogenase C-terminal domain-like"/>
    <property type="match status" value="1"/>
</dbReference>
<dbReference type="InterPro" id="IPR052898">
    <property type="entry name" value="ACAD10-like"/>
</dbReference>
<dbReference type="Pfam" id="PF01636">
    <property type="entry name" value="APH"/>
    <property type="match status" value="1"/>
</dbReference>
<evidence type="ECO:0000256" key="4">
    <source>
        <dbReference type="ARBA" id="ARBA00022827"/>
    </source>
</evidence>
<accession>A0A267GAQ9</accession>
<dbReference type="AlphaFoldDB" id="A0A267GAQ9"/>
<dbReference type="SFLD" id="SFLDS00003">
    <property type="entry name" value="Haloacid_Dehalogenase"/>
    <property type="match status" value="1"/>
</dbReference>
<comment type="cofactor">
    <cofactor evidence="1">
        <name>FAD</name>
        <dbReference type="ChEBI" id="CHEBI:57692"/>
    </cofactor>
</comment>
<evidence type="ECO:0000259" key="9">
    <source>
        <dbReference type="Pfam" id="PF01636"/>
    </source>
</evidence>
<dbReference type="Pfam" id="PF02770">
    <property type="entry name" value="Acyl-CoA_dh_M"/>
    <property type="match status" value="1"/>
</dbReference>
<dbReference type="Gene3D" id="3.40.50.1000">
    <property type="entry name" value="HAD superfamily/HAD-like"/>
    <property type="match status" value="1"/>
</dbReference>
<feature type="domain" description="Acyl-CoA dehydrogenase/oxidase C-terminal" evidence="8">
    <location>
        <begin position="895"/>
        <end position="1043"/>
    </location>
</feature>
<keyword evidence="5" id="KW-0007">Acetylation</keyword>
<feature type="domain" description="Aminoglycoside phosphotransferase" evidence="9">
    <location>
        <begin position="303"/>
        <end position="533"/>
    </location>
</feature>
<dbReference type="InterPro" id="IPR006091">
    <property type="entry name" value="Acyl-CoA_Oxase/DH_mid-dom"/>
</dbReference>
<evidence type="ECO:0000256" key="7">
    <source>
        <dbReference type="SAM" id="MobiDB-lite"/>
    </source>
</evidence>
<evidence type="ECO:0000259" key="10">
    <source>
        <dbReference type="Pfam" id="PF02770"/>
    </source>
</evidence>
<evidence type="ECO:0000256" key="1">
    <source>
        <dbReference type="ARBA" id="ARBA00001974"/>
    </source>
</evidence>
<dbReference type="CDD" id="cd05154">
    <property type="entry name" value="ACAD10_11_N-like"/>
    <property type="match status" value="1"/>
</dbReference>
<dbReference type="InterPro" id="IPR009075">
    <property type="entry name" value="AcylCo_DH/oxidase_C"/>
</dbReference>
<dbReference type="CDD" id="cd02603">
    <property type="entry name" value="HAD_sEH-N_like"/>
    <property type="match status" value="1"/>
</dbReference>
<dbReference type="Pfam" id="PF00441">
    <property type="entry name" value="Acyl-CoA_dh_1"/>
    <property type="match status" value="1"/>
</dbReference>
<dbReference type="InterPro" id="IPR037069">
    <property type="entry name" value="AcylCoA_DH/ox_N_sf"/>
</dbReference>
<evidence type="ECO:0000256" key="3">
    <source>
        <dbReference type="ARBA" id="ARBA00022630"/>
    </source>
</evidence>
<dbReference type="GO" id="GO:0016627">
    <property type="term" value="F:oxidoreductase activity, acting on the CH-CH group of donors"/>
    <property type="evidence" value="ECO:0007669"/>
    <property type="project" value="InterPro"/>
</dbReference>
<evidence type="ECO:0000256" key="6">
    <source>
        <dbReference type="ARBA" id="ARBA00023002"/>
    </source>
</evidence>
<dbReference type="NCBIfam" id="TIGR02247">
    <property type="entry name" value="HAD-1A3-hyp"/>
    <property type="match status" value="1"/>
</dbReference>
<evidence type="ECO:0000313" key="12">
    <source>
        <dbReference type="EMBL" id="PAA83066.1"/>
    </source>
</evidence>
<dbReference type="InterPro" id="IPR036250">
    <property type="entry name" value="AcylCo_DH-like_C"/>
</dbReference>
<comment type="similarity">
    <text evidence="2">Belongs to the acyl-CoA dehydrogenase family.</text>
</comment>